<dbReference type="GO" id="GO:0046872">
    <property type="term" value="F:metal ion binding"/>
    <property type="evidence" value="ECO:0007669"/>
    <property type="project" value="UniProtKB-KW"/>
</dbReference>
<dbReference type="FunFam" id="3.10.20.30:FF:000001">
    <property type="entry name" value="Ribosome-binding ATPase YchF"/>
    <property type="match status" value="1"/>
</dbReference>
<dbReference type="Pfam" id="PF06071">
    <property type="entry name" value="YchF-GTPase_C"/>
    <property type="match status" value="1"/>
</dbReference>
<comment type="cofactor">
    <cofactor evidence="1">
        <name>Mg(2+)</name>
        <dbReference type="ChEBI" id="CHEBI:18420"/>
    </cofactor>
</comment>
<organism evidence="6 7">
    <name type="scientific">Desulfonema magnum</name>
    <dbReference type="NCBI Taxonomy" id="45655"/>
    <lineage>
        <taxon>Bacteria</taxon>
        <taxon>Pseudomonadati</taxon>
        <taxon>Thermodesulfobacteriota</taxon>
        <taxon>Desulfobacteria</taxon>
        <taxon>Desulfobacterales</taxon>
        <taxon>Desulfococcaceae</taxon>
        <taxon>Desulfonema</taxon>
    </lineage>
</organism>
<proteinExistence type="predicted"/>
<dbReference type="GO" id="GO:0016887">
    <property type="term" value="F:ATP hydrolysis activity"/>
    <property type="evidence" value="ECO:0007669"/>
    <property type="project" value="InterPro"/>
</dbReference>
<dbReference type="Gene3D" id="3.40.50.300">
    <property type="entry name" value="P-loop containing nucleotide triphosphate hydrolases"/>
    <property type="match status" value="1"/>
</dbReference>
<evidence type="ECO:0000256" key="4">
    <source>
        <dbReference type="ARBA" id="ARBA00022840"/>
    </source>
</evidence>
<dbReference type="InterPro" id="IPR013029">
    <property type="entry name" value="YchF_C"/>
</dbReference>
<dbReference type="InterPro" id="IPR006073">
    <property type="entry name" value="GTP-bd"/>
</dbReference>
<dbReference type="GO" id="GO:0005737">
    <property type="term" value="C:cytoplasm"/>
    <property type="evidence" value="ECO:0007669"/>
    <property type="project" value="TreeGrafter"/>
</dbReference>
<dbReference type="PANTHER" id="PTHR23305">
    <property type="entry name" value="OBG GTPASE FAMILY"/>
    <property type="match status" value="1"/>
</dbReference>
<dbReference type="RefSeq" id="WP_207678356.1">
    <property type="nucleotide sequence ID" value="NZ_CP061800.1"/>
</dbReference>
<protein>
    <submittedName>
        <fullName evidence="6">GTP binding domain-containing protein</fullName>
    </submittedName>
</protein>
<dbReference type="AlphaFoldDB" id="A0A975GRD9"/>
<dbReference type="Pfam" id="PF03308">
    <property type="entry name" value="MeaB"/>
    <property type="match status" value="1"/>
</dbReference>
<keyword evidence="4" id="KW-0067">ATP-binding</keyword>
<dbReference type="SUPFAM" id="SSF81271">
    <property type="entry name" value="TGS-like"/>
    <property type="match status" value="1"/>
</dbReference>
<keyword evidence="3" id="KW-0547">Nucleotide-binding</keyword>
<gene>
    <name evidence="6" type="ORF">dnm_059970</name>
</gene>
<evidence type="ECO:0000256" key="2">
    <source>
        <dbReference type="ARBA" id="ARBA00022723"/>
    </source>
</evidence>
<keyword evidence="2" id="KW-0479">Metal-binding</keyword>
<dbReference type="CDD" id="cd04867">
    <property type="entry name" value="TGS_YchF_OLA1"/>
    <property type="match status" value="1"/>
</dbReference>
<evidence type="ECO:0000313" key="7">
    <source>
        <dbReference type="Proteomes" id="UP000663722"/>
    </source>
</evidence>
<dbReference type="Gene3D" id="1.10.150.300">
    <property type="entry name" value="TGS-like domain"/>
    <property type="match status" value="1"/>
</dbReference>
<sequence>MKLGITGLPGSGKSTVFEALTQNISDAGHKGESRIGTLRVPDARIDVLSDMYKPKKTIYAQVEYFLPDIPGRHENKADRNILNLIRDCDALIHVVRNFGGYGFEAPTPYKDFLTLDQELVLADLVVVEKRLERMELDKKRGKSVEQEELSLLNECLKKLENEIPLRKFSELAFAHLLRGYAFLSAKPMLVLFNNEDDDDHMPEPKDADFTENSMVIRGKLEQELAQMTDEEAEDFLTEFNITASATDRVIKRSYELLGLISFFTVGEDEVRAWTIKKETRALDAAEVIHSDIKKGFIRAEVISYDDLMDAGTYQEARKKGTVRLEGKTYEVQDGDIINFRFNV</sequence>
<evidence type="ECO:0000313" key="6">
    <source>
        <dbReference type="EMBL" id="QTA89938.1"/>
    </source>
</evidence>
<dbReference type="PRINTS" id="PR00326">
    <property type="entry name" value="GTP1OBG"/>
</dbReference>
<evidence type="ECO:0000259" key="5">
    <source>
        <dbReference type="PROSITE" id="PS51880"/>
    </source>
</evidence>
<evidence type="ECO:0000256" key="3">
    <source>
        <dbReference type="ARBA" id="ARBA00022741"/>
    </source>
</evidence>
<dbReference type="PANTHER" id="PTHR23305:SF18">
    <property type="entry name" value="OBG-TYPE G DOMAIN-CONTAINING PROTEIN"/>
    <property type="match status" value="1"/>
</dbReference>
<dbReference type="InterPro" id="IPR023192">
    <property type="entry name" value="TGS-like_dom_sf"/>
</dbReference>
<dbReference type="SUPFAM" id="SSF52540">
    <property type="entry name" value="P-loop containing nucleoside triphosphate hydrolases"/>
    <property type="match status" value="1"/>
</dbReference>
<dbReference type="GO" id="GO:0005525">
    <property type="term" value="F:GTP binding"/>
    <property type="evidence" value="ECO:0007669"/>
    <property type="project" value="InterPro"/>
</dbReference>
<dbReference type="InterPro" id="IPR027417">
    <property type="entry name" value="P-loop_NTPase"/>
</dbReference>
<dbReference type="InterPro" id="IPR004095">
    <property type="entry name" value="TGS"/>
</dbReference>
<dbReference type="GO" id="GO:0005524">
    <property type="term" value="F:ATP binding"/>
    <property type="evidence" value="ECO:0007669"/>
    <property type="project" value="UniProtKB-KW"/>
</dbReference>
<feature type="domain" description="TGS" evidence="5">
    <location>
        <begin position="258"/>
        <end position="341"/>
    </location>
</feature>
<dbReference type="PIRSF" id="PIRSF006641">
    <property type="entry name" value="CHP00092"/>
    <property type="match status" value="1"/>
</dbReference>
<dbReference type="KEGG" id="dmm:dnm_059970"/>
<dbReference type="PROSITE" id="PS51880">
    <property type="entry name" value="TGS"/>
    <property type="match status" value="1"/>
</dbReference>
<dbReference type="EMBL" id="CP061800">
    <property type="protein sequence ID" value="QTA89938.1"/>
    <property type="molecule type" value="Genomic_DNA"/>
</dbReference>
<accession>A0A975GRD9</accession>
<dbReference type="InterPro" id="IPR004396">
    <property type="entry name" value="ATPase_YchF/OLA1"/>
</dbReference>
<name>A0A975GRD9_9BACT</name>
<keyword evidence="7" id="KW-1185">Reference proteome</keyword>
<dbReference type="InterPro" id="IPR012675">
    <property type="entry name" value="Beta-grasp_dom_sf"/>
</dbReference>
<dbReference type="Gene3D" id="3.10.20.30">
    <property type="match status" value="1"/>
</dbReference>
<dbReference type="InterPro" id="IPR012676">
    <property type="entry name" value="TGS-like"/>
</dbReference>
<dbReference type="Proteomes" id="UP000663722">
    <property type="component" value="Chromosome"/>
</dbReference>
<reference evidence="6" key="1">
    <citation type="journal article" date="2021" name="Microb. Physiol.">
        <title>Proteogenomic Insights into the Physiology of Marine, Sulfate-Reducing, Filamentous Desulfonema limicola and Desulfonema magnum.</title>
        <authorList>
            <person name="Schnaars V."/>
            <person name="Wohlbrand L."/>
            <person name="Scheve S."/>
            <person name="Hinrichs C."/>
            <person name="Reinhardt R."/>
            <person name="Rabus R."/>
        </authorList>
    </citation>
    <scope>NUCLEOTIDE SEQUENCE</scope>
    <source>
        <strain evidence="6">4be13</strain>
    </source>
</reference>
<evidence type="ECO:0000256" key="1">
    <source>
        <dbReference type="ARBA" id="ARBA00001946"/>
    </source>
</evidence>